<proteinExistence type="predicted"/>
<dbReference type="PANTHER" id="PTHR35760">
    <property type="entry name" value="SI:CH211-22I13.2"/>
    <property type="match status" value="1"/>
</dbReference>
<protein>
    <submittedName>
        <fullName evidence="1">Uncharacterized protein</fullName>
    </submittedName>
</protein>
<name>A0ABU7C3T3_9TELE</name>
<accession>A0ABU7C3T3</accession>
<organism evidence="1 2">
    <name type="scientific">Ataeniobius toweri</name>
    <dbReference type="NCBI Taxonomy" id="208326"/>
    <lineage>
        <taxon>Eukaryota</taxon>
        <taxon>Metazoa</taxon>
        <taxon>Chordata</taxon>
        <taxon>Craniata</taxon>
        <taxon>Vertebrata</taxon>
        <taxon>Euteleostomi</taxon>
        <taxon>Actinopterygii</taxon>
        <taxon>Neopterygii</taxon>
        <taxon>Teleostei</taxon>
        <taxon>Neoteleostei</taxon>
        <taxon>Acanthomorphata</taxon>
        <taxon>Ovalentaria</taxon>
        <taxon>Atherinomorphae</taxon>
        <taxon>Cyprinodontiformes</taxon>
        <taxon>Goodeidae</taxon>
        <taxon>Ataeniobius</taxon>
    </lineage>
</organism>
<evidence type="ECO:0000313" key="2">
    <source>
        <dbReference type="Proteomes" id="UP001345963"/>
    </source>
</evidence>
<dbReference type="Proteomes" id="UP001345963">
    <property type="component" value="Unassembled WGS sequence"/>
</dbReference>
<reference evidence="1 2" key="1">
    <citation type="submission" date="2021-07" db="EMBL/GenBank/DDBJ databases">
        <authorList>
            <person name="Palmer J.M."/>
        </authorList>
    </citation>
    <scope>NUCLEOTIDE SEQUENCE [LARGE SCALE GENOMIC DNA]</scope>
    <source>
        <strain evidence="1 2">AT_MEX2019</strain>
        <tissue evidence="1">Muscle</tissue>
    </source>
</reference>
<gene>
    <name evidence="1" type="ORF">ATANTOWER_027270</name>
</gene>
<sequence>MLCSPGPDAPHGYTILTRDAAQVKLDTVGQHGVIYKCLKSGWVQIGRHILDLCSILKYLKDRDKGKYSMISGKKIKMKVKKSKKDKQRDKNRAELLDFLNSTL</sequence>
<evidence type="ECO:0000313" key="1">
    <source>
        <dbReference type="EMBL" id="MED6257582.1"/>
    </source>
</evidence>
<dbReference type="EMBL" id="JAHUTI010079340">
    <property type="protein sequence ID" value="MED6257582.1"/>
    <property type="molecule type" value="Genomic_DNA"/>
</dbReference>
<dbReference type="PANTHER" id="PTHR35760:SF1">
    <property type="entry name" value="SI:CH211-22I13.2"/>
    <property type="match status" value="1"/>
</dbReference>
<comment type="caution">
    <text evidence="1">The sequence shown here is derived from an EMBL/GenBank/DDBJ whole genome shotgun (WGS) entry which is preliminary data.</text>
</comment>
<keyword evidence="2" id="KW-1185">Reference proteome</keyword>